<protein>
    <recommendedName>
        <fullName evidence="7">AP2/ERF domain-containing protein</fullName>
    </recommendedName>
</protein>
<dbReference type="EMBL" id="AGNL01037702">
    <property type="protein sequence ID" value="EJK53485.1"/>
    <property type="molecule type" value="Genomic_DNA"/>
</dbReference>
<proteinExistence type="predicted"/>
<feature type="region of interest" description="Disordered" evidence="6">
    <location>
        <begin position="1"/>
        <end position="64"/>
    </location>
</feature>
<reference evidence="8 9" key="1">
    <citation type="journal article" date="2012" name="Genome Biol.">
        <title>Genome and low-iron response of an oceanic diatom adapted to chronic iron limitation.</title>
        <authorList>
            <person name="Lommer M."/>
            <person name="Specht M."/>
            <person name="Roy A.S."/>
            <person name="Kraemer L."/>
            <person name="Andreson R."/>
            <person name="Gutowska M.A."/>
            <person name="Wolf J."/>
            <person name="Bergner S.V."/>
            <person name="Schilhabel M.B."/>
            <person name="Klostermeier U.C."/>
            <person name="Beiko R.G."/>
            <person name="Rosenstiel P."/>
            <person name="Hippler M."/>
            <person name="Laroche J."/>
        </authorList>
    </citation>
    <scope>NUCLEOTIDE SEQUENCE [LARGE SCALE GENOMIC DNA]</scope>
    <source>
        <strain evidence="8 9">CCMP1005</strain>
    </source>
</reference>
<keyword evidence="5" id="KW-0539">Nucleus</keyword>
<evidence type="ECO:0000256" key="5">
    <source>
        <dbReference type="ARBA" id="ARBA00023242"/>
    </source>
</evidence>
<evidence type="ECO:0000259" key="7">
    <source>
        <dbReference type="PROSITE" id="PS51032"/>
    </source>
</evidence>
<keyword evidence="9" id="KW-1185">Reference proteome</keyword>
<feature type="non-terminal residue" evidence="8">
    <location>
        <position position="1"/>
    </location>
</feature>
<dbReference type="GO" id="GO:0005634">
    <property type="term" value="C:nucleus"/>
    <property type="evidence" value="ECO:0007669"/>
    <property type="project" value="UniProtKB-SubCell"/>
</dbReference>
<dbReference type="Gene3D" id="3.30.730.10">
    <property type="entry name" value="AP2/ERF domain"/>
    <property type="match status" value="1"/>
</dbReference>
<evidence type="ECO:0000256" key="6">
    <source>
        <dbReference type="SAM" id="MobiDB-lite"/>
    </source>
</evidence>
<gene>
    <name evidence="8" type="ORF">THAOC_27076</name>
</gene>
<feature type="compositionally biased region" description="Basic residues" evidence="6">
    <location>
        <begin position="1"/>
        <end position="11"/>
    </location>
</feature>
<organism evidence="8 9">
    <name type="scientific">Thalassiosira oceanica</name>
    <name type="common">Marine diatom</name>
    <dbReference type="NCBI Taxonomy" id="159749"/>
    <lineage>
        <taxon>Eukaryota</taxon>
        <taxon>Sar</taxon>
        <taxon>Stramenopiles</taxon>
        <taxon>Ochrophyta</taxon>
        <taxon>Bacillariophyta</taxon>
        <taxon>Coscinodiscophyceae</taxon>
        <taxon>Thalassiosirophycidae</taxon>
        <taxon>Thalassiosirales</taxon>
        <taxon>Thalassiosiraceae</taxon>
        <taxon>Thalassiosira</taxon>
    </lineage>
</organism>
<comment type="subcellular location">
    <subcellularLocation>
        <location evidence="1">Nucleus</location>
    </subcellularLocation>
</comment>
<sequence length="225" mass="24052">RRRAPSAKKRTSAAGDDGDEEYVPSPKRRRAGKTSGGGGRKRSRGGKAPSSSSSSSSAPRGAAPVPVDVNVADASVAISGAALERARQNFTGHSKLTGGFSFSLDGSRRKGPLPTGDAASKARFDEAERRMTGFVWIERGKFGKYRSRISLVGRKVELGCYDLACDAARAYDLAAVKFKRDDAETNFGGEEEYVRARELEERAYGVTVDMDAARAAIEAKVRAAK</sequence>
<comment type="caution">
    <text evidence="8">The sequence shown here is derived from an EMBL/GenBank/DDBJ whole genome shotgun (WGS) entry which is preliminary data.</text>
</comment>
<keyword evidence="3" id="KW-0238">DNA-binding</keyword>
<dbReference type="SMART" id="SM00380">
    <property type="entry name" value="AP2"/>
    <property type="match status" value="1"/>
</dbReference>
<dbReference type="InterPro" id="IPR016177">
    <property type="entry name" value="DNA-bd_dom_sf"/>
</dbReference>
<dbReference type="InterPro" id="IPR001471">
    <property type="entry name" value="AP2/ERF_dom"/>
</dbReference>
<dbReference type="AlphaFoldDB" id="K0RJT4"/>
<evidence type="ECO:0000313" key="8">
    <source>
        <dbReference type="EMBL" id="EJK53485.1"/>
    </source>
</evidence>
<evidence type="ECO:0000256" key="3">
    <source>
        <dbReference type="ARBA" id="ARBA00023125"/>
    </source>
</evidence>
<accession>K0RJT4</accession>
<feature type="compositionally biased region" description="Low complexity" evidence="6">
    <location>
        <begin position="46"/>
        <end position="64"/>
    </location>
</feature>
<keyword evidence="2" id="KW-0805">Transcription regulation</keyword>
<dbReference type="GO" id="GO:0003700">
    <property type="term" value="F:DNA-binding transcription factor activity"/>
    <property type="evidence" value="ECO:0007669"/>
    <property type="project" value="InterPro"/>
</dbReference>
<dbReference type="PROSITE" id="PS51032">
    <property type="entry name" value="AP2_ERF"/>
    <property type="match status" value="1"/>
</dbReference>
<evidence type="ECO:0000313" key="9">
    <source>
        <dbReference type="Proteomes" id="UP000266841"/>
    </source>
</evidence>
<dbReference type="GO" id="GO:0003677">
    <property type="term" value="F:DNA binding"/>
    <property type="evidence" value="ECO:0007669"/>
    <property type="project" value="UniProtKB-KW"/>
</dbReference>
<evidence type="ECO:0000256" key="1">
    <source>
        <dbReference type="ARBA" id="ARBA00004123"/>
    </source>
</evidence>
<dbReference type="SUPFAM" id="SSF54171">
    <property type="entry name" value="DNA-binding domain"/>
    <property type="match status" value="1"/>
</dbReference>
<name>K0RJT4_THAOC</name>
<dbReference type="InterPro" id="IPR036955">
    <property type="entry name" value="AP2/ERF_dom_sf"/>
</dbReference>
<evidence type="ECO:0000256" key="4">
    <source>
        <dbReference type="ARBA" id="ARBA00023163"/>
    </source>
</evidence>
<dbReference type="Proteomes" id="UP000266841">
    <property type="component" value="Unassembled WGS sequence"/>
</dbReference>
<evidence type="ECO:0000256" key="2">
    <source>
        <dbReference type="ARBA" id="ARBA00023015"/>
    </source>
</evidence>
<keyword evidence="4" id="KW-0804">Transcription</keyword>
<feature type="domain" description="AP2/ERF" evidence="7">
    <location>
        <begin position="130"/>
        <end position="188"/>
    </location>
</feature>